<dbReference type="SUPFAM" id="SSF82185">
    <property type="entry name" value="Histone H3 K4-specific methyltransferase SET7/9 N-terminal domain"/>
    <property type="match status" value="3"/>
</dbReference>
<name>A0AAU9D5N8_9BACT</name>
<dbReference type="PANTHER" id="PTHR33706:SF1">
    <property type="entry name" value="TPR REPEAT PROTEIN"/>
    <property type="match status" value="1"/>
</dbReference>
<dbReference type="EMBL" id="AP025314">
    <property type="protein sequence ID" value="BDD09799.1"/>
    <property type="molecule type" value="Genomic_DNA"/>
</dbReference>
<dbReference type="AlphaFoldDB" id="A0AAU9D5N8"/>
<proteinExistence type="predicted"/>
<gene>
    <name evidence="1" type="ORF">FUAX_22310</name>
</gene>
<dbReference type="RefSeq" id="WP_338391390.1">
    <property type="nucleotide sequence ID" value="NZ_AP025314.1"/>
</dbReference>
<dbReference type="InterPro" id="IPR011652">
    <property type="entry name" value="MORN_2"/>
</dbReference>
<protein>
    <recommendedName>
        <fullName evidence="3">Antitoxin component YwqK of the YwqJK toxin-antitoxin module</fullName>
    </recommendedName>
</protein>
<evidence type="ECO:0000313" key="1">
    <source>
        <dbReference type="EMBL" id="BDD09799.1"/>
    </source>
</evidence>
<dbReference type="Pfam" id="PF07661">
    <property type="entry name" value="MORN_2"/>
    <property type="match status" value="5"/>
</dbReference>
<accession>A0AAU9D5N8</accession>
<reference evidence="1 2" key="1">
    <citation type="submission" date="2021-12" db="EMBL/GenBank/DDBJ databases">
        <title>Genome sequencing of bacteria with rrn-lacking chromosome and rrn-plasmid.</title>
        <authorList>
            <person name="Anda M."/>
            <person name="Iwasaki W."/>
        </authorList>
    </citation>
    <scope>NUCLEOTIDE SEQUENCE [LARGE SCALE GENOMIC DNA]</scope>
    <source>
        <strain evidence="1 2">DSM 100852</strain>
    </source>
</reference>
<dbReference type="Proteomes" id="UP001348817">
    <property type="component" value="Chromosome"/>
</dbReference>
<dbReference type="Gene3D" id="3.90.930.1">
    <property type="match status" value="3"/>
</dbReference>
<evidence type="ECO:0000313" key="2">
    <source>
        <dbReference type="Proteomes" id="UP001348817"/>
    </source>
</evidence>
<dbReference type="KEGG" id="fax:FUAX_22310"/>
<sequence>MKVVFGLFLFFSLCLGALVSFGQKPEVHRFYEGDILKEAFQLRDSVSGVMEGRYRSFFRNGILESQGEYRDGLPDGKWFFYYKDGRIQAEGTYQKNIKDGCWAYYALGGRLERTGCYVSGNENGEWVTYGAFGEIKFRDKFENGRHVERKRYLQNRSLTSVKTFDRSGLIFFQGFERDKLSMEGMIVGGERSGSWVFYYGDGKPRAKGAYLKGKKEGVWKYYYPSGKLRSEGLFENGSANGKWKEYYESGRLREEGVMEKDSPQGYWKMWSEDGKRKGGVSYKDGLYTEVYPSGATKVMGHIRSGKRFGDWSFYREDGSLEGEAIYAPSGEGHYRGYYEDGQLSMEGTMRDAKRKGLWKLYDKRGGLSGYYRPFGEVEVGKRKKGRKGNPSYMYKAKRKSRYFQFKNHEARGWVAGIGLAGLFSGKMSASVERYWENRLGLSLSVDYWASKMGGRSSALKLGEELETRTNVRFGQWFYHEHGLFGNPYFGHRITYSGLTDAVKANGAEAIRTFKRSGNQMAYGWAFGVRNQIPRPEKGVVGRKKGVRVFLDVLVGLDGGYRWQGKLNHADDDKHPFKNDDYDKFVLEPSFSLTLGLFFP</sequence>
<keyword evidence="2" id="KW-1185">Reference proteome</keyword>
<evidence type="ECO:0008006" key="3">
    <source>
        <dbReference type="Google" id="ProtNLM"/>
    </source>
</evidence>
<organism evidence="1 2">
    <name type="scientific">Fulvitalea axinellae</name>
    <dbReference type="NCBI Taxonomy" id="1182444"/>
    <lineage>
        <taxon>Bacteria</taxon>
        <taxon>Pseudomonadati</taxon>
        <taxon>Bacteroidota</taxon>
        <taxon>Cytophagia</taxon>
        <taxon>Cytophagales</taxon>
        <taxon>Persicobacteraceae</taxon>
        <taxon>Fulvitalea</taxon>
    </lineage>
</organism>
<dbReference type="PANTHER" id="PTHR33706">
    <property type="entry name" value="MORN VARIANT REPEAT PROTEIN"/>
    <property type="match status" value="1"/>
</dbReference>